<sequence length="822" mass="91452">MAPEALGSLPEGFVDLATARSRPLTTPVNIIGLVVDRQEPKSTRGGVGDHVFTFKLADASLSLTTTGGQYGEGRWDGFPIRCFRSSGALHTMPQTAQIGDAVLLRGISLTTFSGQVLALSSAKAQLRFLTISSESIPSPSYQEYILGGKQKLMGEGSPGQMEALTLAEQAYIIKLKHDLAEQVTARQQVRALPANVPTGPSIPTKRTNTHDPTLAVNDALPKRPRFTGGFGPKFRLIRDVTYPPCWTDLCGEVIKSFPNSYGIDLYISDYTPNNKMREYPEPDDAEDGDSYNEGTGRDGDYYNYAGVPTKRWPGPWGYNILKVNVKEPHASYLASNVNLGDFVELQNVKMRQAPDGTLEADMWPDHLDASRVQIRKLAPMSGLVNRLQERREIYWSNRQELVRSRHDRDSTKDDQNANGSKLSKTEKKRLRKQKKREHEQAAKATTAGSNVINFEPAQSSTKSGINAHIRCSHDDVPVLSLNKIIDRGNVRHSSVKPDETGGETKMILPFINARYRARVRVVDYAPKQLEDFAVLAGDDDDDDDIEGGSSDDDHDYDYDDYDDDDDDYKPPELISSRDAHRRPTRRRRRRRRRRWEWRFALQLEDAPVFPTATKKKNPENRDDGTGGEPEAKEERIWVQLHHEHAQFLFGRDVDDPADLRADPRLKGQLREKLFILWGDLEEVMVKEKGKGKQRIEGTGGQAAGNAGDADADADAMEIDTIVAAATSGQNDNGEQLGKSAHNEDPPPAAADNHDDEGKVPPQQSSNLPFECCLMEYGVQTEEGDSAGVNYGDEGEGSVDDERQLGRGFGWRRMFALFGTTIL</sequence>
<evidence type="ECO:0000256" key="9">
    <source>
        <dbReference type="SAM" id="MobiDB-lite"/>
    </source>
</evidence>
<dbReference type="PANTHER" id="PTHR14513:SF0">
    <property type="entry name" value="PROTECTION OF TELOMERES PROTEIN 1"/>
    <property type="match status" value="1"/>
</dbReference>
<keyword evidence="8" id="KW-0539">Nucleus</keyword>
<reference evidence="13" key="2">
    <citation type="submission" date="2020-04" db="EMBL/GenBank/DDBJ databases">
        <authorList>
            <consortium name="NCBI Genome Project"/>
        </authorList>
    </citation>
    <scope>NUCLEOTIDE SEQUENCE</scope>
    <source>
        <strain evidence="13">CBS 342.82</strain>
    </source>
</reference>
<dbReference type="SUPFAM" id="SSF50249">
    <property type="entry name" value="Nucleic acid-binding proteins"/>
    <property type="match status" value="2"/>
</dbReference>
<dbReference type="GO" id="GO:0032210">
    <property type="term" value="P:regulation of telomere maintenance via telomerase"/>
    <property type="evidence" value="ECO:0007669"/>
    <property type="project" value="TreeGrafter"/>
</dbReference>
<evidence type="ECO:0000259" key="11">
    <source>
        <dbReference type="Pfam" id="PF16686"/>
    </source>
</evidence>
<comment type="similarity">
    <text evidence="3">Belongs to the telombin family.</text>
</comment>
<dbReference type="AlphaFoldDB" id="A0A6J3LW41"/>
<feature type="region of interest" description="Disordered" evidence="9">
    <location>
        <begin position="728"/>
        <end position="766"/>
    </location>
</feature>
<feature type="region of interest" description="Disordered" evidence="9">
    <location>
        <begin position="402"/>
        <end position="454"/>
    </location>
</feature>
<dbReference type="Pfam" id="PF16686">
    <property type="entry name" value="POT1PC"/>
    <property type="match status" value="1"/>
</dbReference>
<keyword evidence="5" id="KW-0158">Chromosome</keyword>
<reference evidence="13" key="1">
    <citation type="submission" date="2020-01" db="EMBL/GenBank/DDBJ databases">
        <authorList>
            <consortium name="DOE Joint Genome Institute"/>
            <person name="Haridas S."/>
            <person name="Albert R."/>
            <person name="Binder M."/>
            <person name="Bloem J."/>
            <person name="Labutti K."/>
            <person name="Salamov A."/>
            <person name="Andreopoulos B."/>
            <person name="Baker S.E."/>
            <person name="Barry K."/>
            <person name="Bills G."/>
            <person name="Bluhm B.H."/>
            <person name="Cannon C."/>
            <person name="Castanera R."/>
            <person name="Culley D.E."/>
            <person name="Daum C."/>
            <person name="Ezra D."/>
            <person name="Gonzalez J.B."/>
            <person name="Henrissat B."/>
            <person name="Kuo A."/>
            <person name="Liang C."/>
            <person name="Lipzen A."/>
            <person name="Lutzoni F."/>
            <person name="Magnuson J."/>
            <person name="Mondo S."/>
            <person name="Nolan M."/>
            <person name="Ohm R."/>
            <person name="Pangilinan J."/>
            <person name="Park H.-J."/>
            <person name="Ramirez L."/>
            <person name="Alfaro M."/>
            <person name="Sun H."/>
            <person name="Tritt A."/>
            <person name="Yoshinaga Y."/>
            <person name="Zwiers L.-H."/>
            <person name="Turgeon B.G."/>
            <person name="Goodwin S.B."/>
            <person name="Spatafora J.W."/>
            <person name="Crous P.W."/>
            <person name="Grigoriev I.V."/>
        </authorList>
    </citation>
    <scope>NUCLEOTIDE SEQUENCE</scope>
    <source>
        <strain evidence="13">CBS 342.82</strain>
    </source>
</reference>
<feature type="region of interest" description="Disordered" evidence="9">
    <location>
        <begin position="688"/>
        <end position="710"/>
    </location>
</feature>
<dbReference type="OrthoDB" id="2186770at2759"/>
<name>A0A6J3LW41_9PEZI</name>
<keyword evidence="7" id="KW-0238">DNA-binding</keyword>
<keyword evidence="12" id="KW-1185">Reference proteome</keyword>
<dbReference type="InterPro" id="IPR011564">
    <property type="entry name" value="Telomer_end-bd_POT1/Cdc13"/>
</dbReference>
<evidence type="ECO:0000259" key="10">
    <source>
        <dbReference type="Pfam" id="PF02765"/>
    </source>
</evidence>
<dbReference type="GO" id="GO:0010521">
    <property type="term" value="F:telomerase inhibitor activity"/>
    <property type="evidence" value="ECO:0007669"/>
    <property type="project" value="TreeGrafter"/>
</dbReference>
<dbReference type="PANTHER" id="PTHR14513">
    <property type="entry name" value="PROTECTION OF TELOMERES 1"/>
    <property type="match status" value="1"/>
</dbReference>
<feature type="domain" description="Telomeric single stranded DNA binding POT1/Cdc13" evidence="10">
    <location>
        <begin position="13"/>
        <end position="148"/>
    </location>
</feature>
<dbReference type="Gene3D" id="2.40.50.140">
    <property type="entry name" value="Nucleic acid-binding proteins"/>
    <property type="match status" value="2"/>
</dbReference>
<accession>A0A6J3LW41</accession>
<feature type="region of interest" description="Disordered" evidence="9">
    <location>
        <begin position="535"/>
        <end position="585"/>
    </location>
</feature>
<protein>
    <recommendedName>
        <fullName evidence="4">Protection of telomeres protein 1</fullName>
    </recommendedName>
</protein>
<dbReference type="InterPro" id="IPR012340">
    <property type="entry name" value="NA-bd_OB-fold"/>
</dbReference>
<dbReference type="GeneID" id="54363430"/>
<feature type="region of interest" description="Disordered" evidence="9">
    <location>
        <begin position="608"/>
        <end position="630"/>
    </location>
</feature>
<gene>
    <name evidence="13" type="ORF">K489DRAFT_383546</name>
</gene>
<evidence type="ECO:0000313" key="13">
    <source>
        <dbReference type="RefSeq" id="XP_033457026.1"/>
    </source>
</evidence>
<evidence type="ECO:0000256" key="3">
    <source>
        <dbReference type="ARBA" id="ARBA00008442"/>
    </source>
</evidence>
<comment type="subcellular location">
    <subcellularLocation>
        <location evidence="2">Chromosome</location>
        <location evidence="2">Telomere</location>
    </subcellularLocation>
    <subcellularLocation>
        <location evidence="1">Nucleus</location>
    </subcellularLocation>
</comment>
<dbReference type="GO" id="GO:0000783">
    <property type="term" value="C:nuclear telomere cap complex"/>
    <property type="evidence" value="ECO:0007669"/>
    <property type="project" value="TreeGrafter"/>
</dbReference>
<dbReference type="GO" id="GO:0016233">
    <property type="term" value="P:telomere capping"/>
    <property type="evidence" value="ECO:0007669"/>
    <property type="project" value="TreeGrafter"/>
</dbReference>
<evidence type="ECO:0000256" key="5">
    <source>
        <dbReference type="ARBA" id="ARBA00022454"/>
    </source>
</evidence>
<reference evidence="13" key="3">
    <citation type="submission" date="2025-08" db="UniProtKB">
        <authorList>
            <consortium name="RefSeq"/>
        </authorList>
    </citation>
    <scope>IDENTIFICATION</scope>
    <source>
        <strain evidence="13">CBS 342.82</strain>
    </source>
</reference>
<evidence type="ECO:0000256" key="4">
    <source>
        <dbReference type="ARBA" id="ARBA00015253"/>
    </source>
</evidence>
<feature type="compositionally biased region" description="Basic residues" evidence="9">
    <location>
        <begin position="426"/>
        <end position="435"/>
    </location>
</feature>
<organism evidence="13">
    <name type="scientific">Dissoconium aciculare CBS 342.82</name>
    <dbReference type="NCBI Taxonomy" id="1314786"/>
    <lineage>
        <taxon>Eukaryota</taxon>
        <taxon>Fungi</taxon>
        <taxon>Dikarya</taxon>
        <taxon>Ascomycota</taxon>
        <taxon>Pezizomycotina</taxon>
        <taxon>Dothideomycetes</taxon>
        <taxon>Dothideomycetidae</taxon>
        <taxon>Mycosphaerellales</taxon>
        <taxon>Dissoconiaceae</taxon>
        <taxon>Dissoconium</taxon>
    </lineage>
</organism>
<dbReference type="Pfam" id="PF02765">
    <property type="entry name" value="POT1"/>
    <property type="match status" value="1"/>
</dbReference>
<feature type="compositionally biased region" description="Basic and acidic residues" evidence="9">
    <location>
        <begin position="616"/>
        <end position="630"/>
    </location>
</feature>
<feature type="compositionally biased region" description="Acidic residues" evidence="9">
    <location>
        <begin position="537"/>
        <end position="567"/>
    </location>
</feature>
<proteinExistence type="inferred from homology"/>
<evidence type="ECO:0000256" key="7">
    <source>
        <dbReference type="ARBA" id="ARBA00023125"/>
    </source>
</evidence>
<dbReference type="InterPro" id="IPR028389">
    <property type="entry name" value="POT1"/>
</dbReference>
<dbReference type="RefSeq" id="XP_033457026.1">
    <property type="nucleotide sequence ID" value="XM_033605630.1"/>
</dbReference>
<feature type="domain" description="Protection of telomeres protein 1 ssDNA-binding" evidence="11">
    <location>
        <begin position="237"/>
        <end position="396"/>
    </location>
</feature>
<feature type="region of interest" description="Disordered" evidence="9">
    <location>
        <begin position="274"/>
        <end position="297"/>
    </location>
</feature>
<dbReference type="InterPro" id="IPR032042">
    <property type="entry name" value="POT1PC"/>
</dbReference>
<feature type="compositionally biased region" description="Acidic residues" evidence="9">
    <location>
        <begin position="281"/>
        <end position="290"/>
    </location>
</feature>
<dbReference type="Proteomes" id="UP000504637">
    <property type="component" value="Unplaced"/>
</dbReference>
<evidence type="ECO:0000256" key="6">
    <source>
        <dbReference type="ARBA" id="ARBA00022895"/>
    </source>
</evidence>
<evidence type="ECO:0000256" key="2">
    <source>
        <dbReference type="ARBA" id="ARBA00004574"/>
    </source>
</evidence>
<dbReference type="GO" id="GO:0098505">
    <property type="term" value="F:G-rich strand telomeric DNA binding"/>
    <property type="evidence" value="ECO:0007669"/>
    <property type="project" value="TreeGrafter"/>
</dbReference>
<feature type="compositionally biased region" description="Basic and acidic residues" evidence="9">
    <location>
        <begin position="402"/>
        <end position="415"/>
    </location>
</feature>
<evidence type="ECO:0000256" key="8">
    <source>
        <dbReference type="ARBA" id="ARBA00023242"/>
    </source>
</evidence>
<evidence type="ECO:0000313" key="12">
    <source>
        <dbReference type="Proteomes" id="UP000504637"/>
    </source>
</evidence>
<evidence type="ECO:0000256" key="1">
    <source>
        <dbReference type="ARBA" id="ARBA00004123"/>
    </source>
</evidence>
<keyword evidence="6" id="KW-0779">Telomere</keyword>